<feature type="compositionally biased region" description="Polar residues" evidence="1">
    <location>
        <begin position="1217"/>
        <end position="1231"/>
    </location>
</feature>
<dbReference type="EnsemblMetazoa" id="XM_022788309">
    <property type="protein sequence ID" value="XP_022644044"/>
    <property type="gene ID" value="LOC111243165"/>
</dbReference>
<feature type="compositionally biased region" description="Basic and acidic residues" evidence="1">
    <location>
        <begin position="1010"/>
        <end position="1041"/>
    </location>
</feature>
<dbReference type="RefSeq" id="XP_022644045.1">
    <property type="nucleotide sequence ID" value="XM_022788310.1"/>
</dbReference>
<protein>
    <submittedName>
        <fullName evidence="2">Uncharacterized protein</fullName>
    </submittedName>
</protein>
<dbReference type="RefSeq" id="XP_022644047.1">
    <property type="nucleotide sequence ID" value="XM_022788312.1"/>
</dbReference>
<feature type="compositionally biased region" description="Basic and acidic residues" evidence="1">
    <location>
        <begin position="698"/>
        <end position="710"/>
    </location>
</feature>
<dbReference type="EnsemblMetazoa" id="XM_022788311">
    <property type="protein sequence ID" value="XP_022644046"/>
    <property type="gene ID" value="LOC111243165"/>
</dbReference>
<feature type="region of interest" description="Disordered" evidence="1">
    <location>
        <begin position="1206"/>
        <end position="1300"/>
    </location>
</feature>
<dbReference type="GeneID" id="111243165"/>
<evidence type="ECO:0000313" key="2">
    <source>
        <dbReference type="EnsemblMetazoa" id="XP_022644045"/>
    </source>
</evidence>
<feature type="compositionally biased region" description="Basic residues" evidence="1">
    <location>
        <begin position="401"/>
        <end position="420"/>
    </location>
</feature>
<feature type="compositionally biased region" description="Low complexity" evidence="1">
    <location>
        <begin position="361"/>
        <end position="374"/>
    </location>
</feature>
<dbReference type="EnsemblMetazoa" id="XM_022788312">
    <property type="protein sequence ID" value="XP_022644047"/>
    <property type="gene ID" value="LOC111243165"/>
</dbReference>
<proteinExistence type="predicted"/>
<feature type="region of interest" description="Disordered" evidence="1">
    <location>
        <begin position="255"/>
        <end position="291"/>
    </location>
</feature>
<dbReference type="KEGG" id="vde:111243165"/>
<accession>A0A7M7IXR2</accession>
<feature type="region of interest" description="Disordered" evidence="1">
    <location>
        <begin position="1003"/>
        <end position="1062"/>
    </location>
</feature>
<dbReference type="RefSeq" id="XP_022644048.1">
    <property type="nucleotide sequence ID" value="XM_022788313.1"/>
</dbReference>
<feature type="compositionally biased region" description="Low complexity" evidence="1">
    <location>
        <begin position="829"/>
        <end position="859"/>
    </location>
</feature>
<feature type="region of interest" description="Disordered" evidence="1">
    <location>
        <begin position="1067"/>
        <end position="1086"/>
    </location>
</feature>
<reference evidence="2" key="1">
    <citation type="submission" date="2021-01" db="UniProtKB">
        <authorList>
            <consortium name="EnsemblMetazoa"/>
        </authorList>
    </citation>
    <scope>IDENTIFICATION</scope>
</reference>
<name>A0A7M7IXR2_VARDE</name>
<feature type="region of interest" description="Disordered" evidence="1">
    <location>
        <begin position="646"/>
        <end position="718"/>
    </location>
</feature>
<feature type="region of interest" description="Disordered" evidence="1">
    <location>
        <begin position="1"/>
        <end position="56"/>
    </location>
</feature>
<keyword evidence="3" id="KW-1185">Reference proteome</keyword>
<feature type="compositionally biased region" description="Low complexity" evidence="1">
    <location>
        <begin position="1268"/>
        <end position="1283"/>
    </location>
</feature>
<feature type="region of interest" description="Disordered" evidence="1">
    <location>
        <begin position="1142"/>
        <end position="1191"/>
    </location>
</feature>
<dbReference type="OrthoDB" id="6621371at2759"/>
<evidence type="ECO:0000313" key="3">
    <source>
        <dbReference type="Proteomes" id="UP000594260"/>
    </source>
</evidence>
<dbReference type="RefSeq" id="XP_022644046.1">
    <property type="nucleotide sequence ID" value="XM_022788311.1"/>
</dbReference>
<feature type="compositionally biased region" description="Polar residues" evidence="1">
    <location>
        <begin position="975"/>
        <end position="989"/>
    </location>
</feature>
<sequence length="1313" mass="138470">MRREMGPRSMSLPRGTSLHSSLCPSRVQPVSGVLGLTTPPTPPSTSATSSSGENLDQDELVSCTKGTLTGLQLLVKKDLTFTEKRSVQRNCGCVEITHHCKQTKRKKFHPFRAVRKIFRWGSKVKRVKCSEGVSSEGGGIVTSKKSLSVGELRQAALGDPLDPNMDLDDHSIDINDPTGLAVGSGAGCGVAAGAGPGAGLYSMAGLSLSHDSVFSPDTSTPAEMGQIIHPVPVMTGISITNSLFKNELFNRVRARQAGEEDSDEEEDEDPGLPRSPCSHTPPNAGEHASEGGLLLPCGGVIGSDGRVPGTLGTHAGQHPLTGSIASILQHSSPGNKAKARSTCSAGSLSSMLSSETDEDSLSAGASNSQHSSVGVSGGGQSSGSAVGGGGVDKGGQMSHNAARHKIAIKPKKNHGRRRPVRATPTEPSLPATPEERTTPSTADDEAAIPAYNNQSLSNSNSTAELLDIACGAVAFVCLFGRPCANVCRSFTETSGGSASAVSSRPMSTDEEVATTISPLANLSATPVSQKSSPLPECSGNMLVAGLPQSANADNSSGGHGSLSRLVSSQQQSQQEKRRSAAALLDETPEPVIVTPTHQGQTLMQSGLGVQMSDQADLLRQSDVSPKRRPTGGVAMISVQSIQGALNNTSRSLGSPVQRSKSMKVESADGFRAGQCQNELSPGGRPRGLRPVSQISGDLRPDLDVDTRDNKVPLSAQNSPVKRGFNVSSDFFQRSKSFSAKVSETHQTLEGPNGKELNNPIQIDEVVVADVRESIKSLERRKQCSPTGLNSIQSGVPSTIITQGPSVLVAGTMPAVVNVAGRMSPAYFLHQQQQQQQQQQHHNQHQHYSSVTTSMVSATSNDPAVDHQGSRADAPTSPPATSPCQTSMPPNPFVQARIYKGARRREIDDEKDDKVTLAGNGAGQSSAFAGSGAKMGLAGTAGVAERPRSELLEGVELRRPRSVQTRLSPDDACGSAQPNLQQQQTTTSSFAGEPELFKVFARRSLKQKPGPHVEKQDTEMETEKLVARQQENNDKDQAREGKVAGNNNINKSTIPQVRSVTDAKRISEPSAGQGIDHSAPAGLLSGPNLTSVELLPSKKELNKLKIGANVISSKDKNKESLVASNQETGGSVLELRREADQFRRQQSLAQPPMSHQPEPISPGGRVGQGSSRSLHMSAPIGQTGGSQHQTGETKRISAVLLQRASSVAVRGTEENAQENEQARTGTGTQGSDQPEWLQLAQKKREKRELQEKMDNTSMGVSNAAKVQDSASNNRLSSSNNFVNSQEASSAKPSAGLRSSKVLDLVSNFQKLQMA</sequence>
<feature type="compositionally biased region" description="Acidic residues" evidence="1">
    <location>
        <begin position="259"/>
        <end position="270"/>
    </location>
</feature>
<feature type="region of interest" description="Disordered" evidence="1">
    <location>
        <begin position="958"/>
        <end position="989"/>
    </location>
</feature>
<feature type="compositionally biased region" description="Polar residues" evidence="1">
    <location>
        <begin position="646"/>
        <end position="659"/>
    </location>
</feature>
<dbReference type="EnsemblMetazoa" id="XM_022788313">
    <property type="protein sequence ID" value="XP_022644048"/>
    <property type="gene ID" value="LOC111243165"/>
</dbReference>
<feature type="compositionally biased region" description="Polar residues" evidence="1">
    <location>
        <begin position="1044"/>
        <end position="1058"/>
    </location>
</feature>
<feature type="compositionally biased region" description="Gly residues" evidence="1">
    <location>
        <begin position="375"/>
        <end position="393"/>
    </location>
</feature>
<feature type="region of interest" description="Disordered" evidence="1">
    <location>
        <begin position="546"/>
        <end position="585"/>
    </location>
</feature>
<feature type="region of interest" description="Disordered" evidence="1">
    <location>
        <begin position="348"/>
        <end position="441"/>
    </location>
</feature>
<organism evidence="2 3">
    <name type="scientific">Varroa destructor</name>
    <name type="common">Honeybee mite</name>
    <dbReference type="NCBI Taxonomy" id="109461"/>
    <lineage>
        <taxon>Eukaryota</taxon>
        <taxon>Metazoa</taxon>
        <taxon>Ecdysozoa</taxon>
        <taxon>Arthropoda</taxon>
        <taxon>Chelicerata</taxon>
        <taxon>Arachnida</taxon>
        <taxon>Acari</taxon>
        <taxon>Parasitiformes</taxon>
        <taxon>Mesostigmata</taxon>
        <taxon>Gamasina</taxon>
        <taxon>Dermanyssoidea</taxon>
        <taxon>Varroidae</taxon>
        <taxon>Varroa</taxon>
    </lineage>
</organism>
<dbReference type="RefSeq" id="XP_022644044.1">
    <property type="nucleotide sequence ID" value="XM_022788309.1"/>
</dbReference>
<evidence type="ECO:0000256" key="1">
    <source>
        <dbReference type="SAM" id="MobiDB-lite"/>
    </source>
</evidence>
<dbReference type="InParanoid" id="A0A7M7IXR2"/>
<dbReference type="EnsemblMetazoa" id="XM_022788310">
    <property type="protein sequence ID" value="XP_022644045"/>
    <property type="gene ID" value="LOC111243165"/>
</dbReference>
<dbReference type="Proteomes" id="UP000594260">
    <property type="component" value="Unplaced"/>
</dbReference>
<feature type="region of interest" description="Disordered" evidence="1">
    <location>
        <begin position="828"/>
        <end position="891"/>
    </location>
</feature>